<evidence type="ECO:0000256" key="2">
    <source>
        <dbReference type="ARBA" id="ARBA00009773"/>
    </source>
</evidence>
<evidence type="ECO:0000256" key="1">
    <source>
        <dbReference type="ARBA" id="ARBA00004141"/>
    </source>
</evidence>
<dbReference type="RefSeq" id="WP_138288537.1">
    <property type="nucleotide sequence ID" value="NZ_CP058350.1"/>
</dbReference>
<keyword evidence="5 6" id="KW-0472">Membrane</keyword>
<evidence type="ECO:0000256" key="3">
    <source>
        <dbReference type="ARBA" id="ARBA00022692"/>
    </source>
</evidence>
<feature type="transmembrane region" description="Helical" evidence="6">
    <location>
        <begin position="193"/>
        <end position="212"/>
    </location>
</feature>
<keyword evidence="8" id="KW-1185">Reference proteome</keyword>
<feature type="transmembrane region" description="Helical" evidence="6">
    <location>
        <begin position="137"/>
        <end position="155"/>
    </location>
</feature>
<evidence type="ECO:0000256" key="6">
    <source>
        <dbReference type="SAM" id="Phobius"/>
    </source>
</evidence>
<reference evidence="7 8" key="1">
    <citation type="submission" date="2020-06" db="EMBL/GenBank/DDBJ databases">
        <title>Genome sequence of Rhizobium sp strain ADMK78.</title>
        <authorList>
            <person name="Rahi P."/>
        </authorList>
    </citation>
    <scope>NUCLEOTIDE SEQUENCE [LARGE SCALE GENOMIC DNA]</scope>
    <source>
        <strain evidence="7 8">ADMK78</strain>
    </source>
</reference>
<feature type="transmembrane region" description="Helical" evidence="6">
    <location>
        <begin position="56"/>
        <end position="77"/>
    </location>
</feature>
<dbReference type="InterPro" id="IPR002549">
    <property type="entry name" value="AI-2E-like"/>
</dbReference>
<dbReference type="Pfam" id="PF01594">
    <property type="entry name" value="AI-2E_transport"/>
    <property type="match status" value="1"/>
</dbReference>
<feature type="transmembrane region" description="Helical" evidence="6">
    <location>
        <begin position="253"/>
        <end position="273"/>
    </location>
</feature>
<dbReference type="Proteomes" id="UP000308530">
    <property type="component" value="Chromosome"/>
</dbReference>
<accession>A0ABX6QIQ9</accession>
<evidence type="ECO:0000256" key="4">
    <source>
        <dbReference type="ARBA" id="ARBA00022989"/>
    </source>
</evidence>
<comment type="similarity">
    <text evidence="2">Belongs to the autoinducer-2 exporter (AI-2E) (TC 2.A.86) family.</text>
</comment>
<keyword evidence="3 6" id="KW-0812">Transmembrane</keyword>
<comment type="subcellular location">
    <subcellularLocation>
        <location evidence="1">Membrane</location>
        <topology evidence="1">Multi-pass membrane protein</topology>
    </subcellularLocation>
</comment>
<feature type="transmembrane region" description="Helical" evidence="6">
    <location>
        <begin position="218"/>
        <end position="246"/>
    </location>
</feature>
<dbReference type="PANTHER" id="PTHR21716">
    <property type="entry name" value="TRANSMEMBRANE PROTEIN"/>
    <property type="match status" value="1"/>
</dbReference>
<organism evidence="7 8">
    <name type="scientific">Peteryoungia desertarenae</name>
    <dbReference type="NCBI Taxonomy" id="1813451"/>
    <lineage>
        <taxon>Bacteria</taxon>
        <taxon>Pseudomonadati</taxon>
        <taxon>Pseudomonadota</taxon>
        <taxon>Alphaproteobacteria</taxon>
        <taxon>Hyphomicrobiales</taxon>
        <taxon>Rhizobiaceae</taxon>
        <taxon>Peteryoungia</taxon>
    </lineage>
</organism>
<name>A0ABX6QIQ9_9HYPH</name>
<evidence type="ECO:0000313" key="8">
    <source>
        <dbReference type="Proteomes" id="UP000308530"/>
    </source>
</evidence>
<proteinExistence type="inferred from homology"/>
<sequence length="333" mass="35525">MTPTQVSLAVLVVTITGALAVVPTIVFLTFAGLLLAILLDMGASPIRSVTSLPRRVCVLVFALLLTSLLVLFATWFAPSVAAQFDQLVQAIPAAFSRVQGWLEQYEWAQNLLSEVSPEDILTGQIGSTATSALSTTFGGIGNLVIILFVGLYGALEPGVYRKGLLILFPKESRGRGGDVTDKAMIRLRQWLKAQLMSMTAVGVLTALGLWAIGLPLPILLGGIAALLAFIPNIGPILAALPALALAMGEGVSMMLWVVGVYVAVQTLESYFITPLIQRQEASLPPALIISMQVLFGLLFGILGLALATPFTALLLVLIRELYVRDYVNQRQPG</sequence>
<dbReference type="PANTHER" id="PTHR21716:SF62">
    <property type="entry name" value="TRANSPORT PROTEIN YDBI-RELATED"/>
    <property type="match status" value="1"/>
</dbReference>
<evidence type="ECO:0000256" key="5">
    <source>
        <dbReference type="ARBA" id="ARBA00023136"/>
    </source>
</evidence>
<feature type="transmembrane region" description="Helical" evidence="6">
    <location>
        <begin position="293"/>
        <end position="318"/>
    </location>
</feature>
<gene>
    <name evidence="7" type="ORF">FE840_002180</name>
</gene>
<feature type="transmembrane region" description="Helical" evidence="6">
    <location>
        <begin position="6"/>
        <end position="35"/>
    </location>
</feature>
<evidence type="ECO:0000313" key="7">
    <source>
        <dbReference type="EMBL" id="QLF68451.1"/>
    </source>
</evidence>
<protein>
    <submittedName>
        <fullName evidence="7">AI-2E family transporter</fullName>
    </submittedName>
</protein>
<dbReference type="EMBL" id="CP058350">
    <property type="protein sequence ID" value="QLF68451.1"/>
    <property type="molecule type" value="Genomic_DNA"/>
</dbReference>
<keyword evidence="4 6" id="KW-1133">Transmembrane helix</keyword>